<dbReference type="GO" id="GO:0006954">
    <property type="term" value="P:inflammatory response"/>
    <property type="evidence" value="ECO:0007669"/>
    <property type="project" value="TreeGrafter"/>
</dbReference>
<evidence type="ECO:0000256" key="4">
    <source>
        <dbReference type="ARBA" id="ARBA00022729"/>
    </source>
</evidence>
<evidence type="ECO:0000256" key="3">
    <source>
        <dbReference type="ARBA" id="ARBA00022514"/>
    </source>
</evidence>
<feature type="chain" id="PRO_5029891190" evidence="5">
    <location>
        <begin position="23"/>
        <end position="101"/>
    </location>
</feature>
<dbReference type="InterPro" id="IPR039809">
    <property type="entry name" value="Chemokine_b/g/d"/>
</dbReference>
<keyword evidence="3" id="KW-0202">Cytokine</keyword>
<dbReference type="Proteomes" id="UP000572325">
    <property type="component" value="Unassembled WGS sequence"/>
</dbReference>
<evidence type="ECO:0000313" key="7">
    <source>
        <dbReference type="EMBL" id="NXI29139.1"/>
    </source>
</evidence>
<feature type="domain" description="Chemokine interleukin-8-like" evidence="6">
    <location>
        <begin position="38"/>
        <end position="96"/>
    </location>
</feature>
<accession>A0A7K9RYV9</accession>
<dbReference type="CDD" id="cd00272">
    <property type="entry name" value="Chemokine_CC"/>
    <property type="match status" value="1"/>
</dbReference>
<evidence type="ECO:0000256" key="5">
    <source>
        <dbReference type="SAM" id="SignalP"/>
    </source>
</evidence>
<keyword evidence="8" id="KW-1185">Reference proteome</keyword>
<dbReference type="EMBL" id="VWZU01012995">
    <property type="protein sequence ID" value="NXI29139.1"/>
    <property type="molecule type" value="Genomic_DNA"/>
</dbReference>
<feature type="non-terminal residue" evidence="7">
    <location>
        <position position="1"/>
    </location>
</feature>
<feature type="non-terminal residue" evidence="7">
    <location>
        <position position="101"/>
    </location>
</feature>
<organism evidence="7 8">
    <name type="scientific">Sterrhoptilus dennistouni</name>
    <dbReference type="NCBI Taxonomy" id="2585820"/>
    <lineage>
        <taxon>Eukaryota</taxon>
        <taxon>Metazoa</taxon>
        <taxon>Chordata</taxon>
        <taxon>Craniata</taxon>
        <taxon>Vertebrata</taxon>
        <taxon>Euteleostomi</taxon>
        <taxon>Archelosauria</taxon>
        <taxon>Archosauria</taxon>
        <taxon>Dinosauria</taxon>
        <taxon>Saurischia</taxon>
        <taxon>Theropoda</taxon>
        <taxon>Coelurosauria</taxon>
        <taxon>Aves</taxon>
        <taxon>Neognathae</taxon>
        <taxon>Neoaves</taxon>
        <taxon>Telluraves</taxon>
        <taxon>Australaves</taxon>
        <taxon>Passeriformes</taxon>
        <taxon>Sylvioidea</taxon>
        <taxon>Zosteropidae</taxon>
        <taxon>Sterrhoptilus</taxon>
    </lineage>
</organism>
<dbReference type="Gene3D" id="2.40.50.40">
    <property type="match status" value="1"/>
</dbReference>
<dbReference type="GO" id="GO:0048020">
    <property type="term" value="F:CCR chemokine receptor binding"/>
    <property type="evidence" value="ECO:0007669"/>
    <property type="project" value="TreeGrafter"/>
</dbReference>
<dbReference type="InterPro" id="IPR001811">
    <property type="entry name" value="Chemokine_IL8-like_dom"/>
</dbReference>
<proteinExistence type="inferred from homology"/>
<protein>
    <submittedName>
        <fullName evidence="7">CCL3 protein</fullName>
    </submittedName>
</protein>
<reference evidence="7 8" key="1">
    <citation type="submission" date="2019-09" db="EMBL/GenBank/DDBJ databases">
        <title>Bird 10,000 Genomes (B10K) Project - Family phase.</title>
        <authorList>
            <person name="Zhang G."/>
        </authorList>
    </citation>
    <scope>NUCLEOTIDE SEQUENCE [LARGE SCALE GENOMIC DNA]</scope>
    <source>
        <strain evidence="7">B10K-DU-001-27</strain>
        <tissue evidence="7">Muscle</tissue>
    </source>
</reference>
<dbReference type="InterPro" id="IPR036048">
    <property type="entry name" value="Interleukin_8-like_sf"/>
</dbReference>
<comment type="similarity">
    <text evidence="1">Belongs to the intercrine beta (chemokine CC) family.</text>
</comment>
<dbReference type="Pfam" id="PF00048">
    <property type="entry name" value="IL8"/>
    <property type="match status" value="1"/>
</dbReference>
<dbReference type="GO" id="GO:0070098">
    <property type="term" value="P:chemokine-mediated signaling pathway"/>
    <property type="evidence" value="ECO:0007669"/>
    <property type="project" value="TreeGrafter"/>
</dbReference>
<dbReference type="PANTHER" id="PTHR12015:SF103">
    <property type="entry name" value="C-C MOTIF CHEMOKINE 4-RELATED"/>
    <property type="match status" value="1"/>
</dbReference>
<evidence type="ECO:0000313" key="8">
    <source>
        <dbReference type="Proteomes" id="UP000572325"/>
    </source>
</evidence>
<dbReference type="GO" id="GO:0008009">
    <property type="term" value="F:chemokine activity"/>
    <property type="evidence" value="ECO:0007669"/>
    <property type="project" value="InterPro"/>
</dbReference>
<gene>
    <name evidence="7" type="primary">Ccl3_1</name>
    <name evidence="7" type="ORF">STEDEN_R07823</name>
</gene>
<dbReference type="GO" id="GO:0048245">
    <property type="term" value="P:eosinophil chemotaxis"/>
    <property type="evidence" value="ECO:0007669"/>
    <property type="project" value="TreeGrafter"/>
</dbReference>
<dbReference type="FunFam" id="2.40.50.40:FF:000002">
    <property type="entry name" value="C-C motif chemokine"/>
    <property type="match status" value="1"/>
</dbReference>
<dbReference type="PANTHER" id="PTHR12015">
    <property type="entry name" value="SMALL INDUCIBLE CYTOKINE A"/>
    <property type="match status" value="1"/>
</dbReference>
<comment type="caution">
    <text evidence="7">The sequence shown here is derived from an EMBL/GenBank/DDBJ whole genome shotgun (WGS) entry which is preliminary data.</text>
</comment>
<name>A0A7K9RYV9_9PASS</name>
<keyword evidence="2" id="KW-0145">Chemotaxis</keyword>
<dbReference type="SMART" id="SM00199">
    <property type="entry name" value="SCY"/>
    <property type="match status" value="1"/>
</dbReference>
<dbReference type="AlphaFoldDB" id="A0A7K9RYV9"/>
<dbReference type="GO" id="GO:0005615">
    <property type="term" value="C:extracellular space"/>
    <property type="evidence" value="ECO:0007669"/>
    <property type="project" value="UniProtKB-KW"/>
</dbReference>
<evidence type="ECO:0000256" key="2">
    <source>
        <dbReference type="ARBA" id="ARBA00022500"/>
    </source>
</evidence>
<dbReference type="SUPFAM" id="SSF54117">
    <property type="entry name" value="Interleukin 8-like chemokines"/>
    <property type="match status" value="1"/>
</dbReference>
<keyword evidence="4 5" id="KW-0732">Signal</keyword>
<dbReference type="GO" id="GO:0030335">
    <property type="term" value="P:positive regulation of cell migration"/>
    <property type="evidence" value="ECO:0007669"/>
    <property type="project" value="TreeGrafter"/>
</dbReference>
<feature type="signal peptide" evidence="5">
    <location>
        <begin position="1"/>
        <end position="22"/>
    </location>
</feature>
<dbReference type="GO" id="GO:0061844">
    <property type="term" value="P:antimicrobial humoral immune response mediated by antimicrobial peptide"/>
    <property type="evidence" value="ECO:0007669"/>
    <property type="project" value="TreeGrafter"/>
</dbReference>
<evidence type="ECO:0000256" key="1">
    <source>
        <dbReference type="ARBA" id="ARBA00010868"/>
    </source>
</evidence>
<sequence length="101" mass="11088">MRVPAAALAVLLLAAICSLAQADLRVSRSAGHPEDGIKGMCCFSTISHPIPRSRILSAYRTSNTCPMEAVVLVIRKGKQVCADPKAHWVQKYLKDFEFVDF</sequence>
<evidence type="ECO:0000259" key="6">
    <source>
        <dbReference type="SMART" id="SM00199"/>
    </source>
</evidence>